<sequence>MSDQSHQQIFPQRRESHRSENSFLHRDHWTGWLDRPENGKHNENGNVKDARFCSDLGKHAGTCPHLVVTGHRCRELVSTAAFPFLRTLLRGCRIAKEEDPAEVERATGPRSHDWNSDTGLEYEKQATTRANLALHKRKFPWHGAQLREDWTSDGHIPIVSRSNLAQVVPIPREGSMAEARWRHSGTVPKIVGGARFHFREYICNARVV</sequence>
<name>A0A9N9Q311_9HELO</name>
<dbReference type="EMBL" id="CAJVRM010000744">
    <property type="protein sequence ID" value="CAG8983923.1"/>
    <property type="molecule type" value="Genomic_DNA"/>
</dbReference>
<dbReference type="Proteomes" id="UP000701801">
    <property type="component" value="Unassembled WGS sequence"/>
</dbReference>
<organism evidence="2 3">
    <name type="scientific">Hymenoscyphus albidus</name>
    <dbReference type="NCBI Taxonomy" id="595503"/>
    <lineage>
        <taxon>Eukaryota</taxon>
        <taxon>Fungi</taxon>
        <taxon>Dikarya</taxon>
        <taxon>Ascomycota</taxon>
        <taxon>Pezizomycotina</taxon>
        <taxon>Leotiomycetes</taxon>
        <taxon>Helotiales</taxon>
        <taxon>Helotiaceae</taxon>
        <taxon>Hymenoscyphus</taxon>
    </lineage>
</organism>
<protein>
    <submittedName>
        <fullName evidence="2">Uncharacterized protein</fullName>
    </submittedName>
</protein>
<evidence type="ECO:0000256" key="1">
    <source>
        <dbReference type="SAM" id="MobiDB-lite"/>
    </source>
</evidence>
<proteinExistence type="predicted"/>
<evidence type="ECO:0000313" key="3">
    <source>
        <dbReference type="Proteomes" id="UP000701801"/>
    </source>
</evidence>
<feature type="compositionally biased region" description="Polar residues" evidence="1">
    <location>
        <begin position="1"/>
        <end position="10"/>
    </location>
</feature>
<gene>
    <name evidence="2" type="ORF">HYALB_00006890</name>
</gene>
<feature type="compositionally biased region" description="Basic and acidic residues" evidence="1">
    <location>
        <begin position="12"/>
        <end position="21"/>
    </location>
</feature>
<accession>A0A9N9Q311</accession>
<keyword evidence="3" id="KW-1185">Reference proteome</keyword>
<comment type="caution">
    <text evidence="2">The sequence shown here is derived from an EMBL/GenBank/DDBJ whole genome shotgun (WGS) entry which is preliminary data.</text>
</comment>
<evidence type="ECO:0000313" key="2">
    <source>
        <dbReference type="EMBL" id="CAG8983923.1"/>
    </source>
</evidence>
<feature type="region of interest" description="Disordered" evidence="1">
    <location>
        <begin position="1"/>
        <end position="21"/>
    </location>
</feature>
<dbReference type="AlphaFoldDB" id="A0A9N9Q311"/>
<reference evidence="2" key="1">
    <citation type="submission" date="2021-07" db="EMBL/GenBank/DDBJ databases">
        <authorList>
            <person name="Durling M."/>
        </authorList>
    </citation>
    <scope>NUCLEOTIDE SEQUENCE</scope>
</reference>